<accession>H0JQ35</accession>
<comment type="caution">
    <text evidence="1">The sequence shown here is derived from an EMBL/GenBank/DDBJ whole genome shotgun (WGS) entry which is preliminary data.</text>
</comment>
<gene>
    <name evidence="1" type="ORF">AK37_08052</name>
</gene>
<proteinExistence type="predicted"/>
<dbReference type="Proteomes" id="UP000005064">
    <property type="component" value="Unassembled WGS sequence"/>
</dbReference>
<reference evidence="1 2" key="1">
    <citation type="submission" date="2011-12" db="EMBL/GenBank/DDBJ databases">
        <authorList>
            <person name="Kriszt B."/>
            <person name="Tancsics A."/>
            <person name="Cserhati M."/>
            <person name="Toth A."/>
            <person name="Nagy I."/>
            <person name="Horvath B."/>
            <person name="Tamura T."/>
            <person name="Kukolya J."/>
            <person name="Szoboszlay S."/>
        </authorList>
    </citation>
    <scope>NUCLEOTIDE SEQUENCE [LARGE SCALE GENOMIC DNA]</scope>
    <source>
        <strain evidence="1 2">AK37</strain>
    </source>
</reference>
<name>H0JQ35_9NOCA</name>
<evidence type="ECO:0000313" key="2">
    <source>
        <dbReference type="Proteomes" id="UP000005064"/>
    </source>
</evidence>
<dbReference type="EMBL" id="AHBW01000036">
    <property type="protein sequence ID" value="EHK84254.1"/>
    <property type="molecule type" value="Genomic_DNA"/>
</dbReference>
<sequence>MTHPELLPELTRRREASRRLQVLTCGCQDPWTCHCRDATELTDQYVDGWRDAAVHLLDAGVLPSLPVDIQRALWRRGGHDRALIEHVRDLIQRAENARKLVRP</sequence>
<dbReference type="RefSeq" id="WP_006551583.1">
    <property type="nucleotide sequence ID" value="NZ_AHBW01000036.1"/>
</dbReference>
<protein>
    <submittedName>
        <fullName evidence="1">Uncharacterized protein</fullName>
    </submittedName>
</protein>
<dbReference type="PATRIC" id="fig|1114960.4.peg.1627"/>
<evidence type="ECO:0000313" key="1">
    <source>
        <dbReference type="EMBL" id="EHK84254.1"/>
    </source>
</evidence>
<organism evidence="1 2">
    <name type="scientific">Rhodococcus pyridinivorans AK37</name>
    <dbReference type="NCBI Taxonomy" id="1114960"/>
    <lineage>
        <taxon>Bacteria</taxon>
        <taxon>Bacillati</taxon>
        <taxon>Actinomycetota</taxon>
        <taxon>Actinomycetes</taxon>
        <taxon>Mycobacteriales</taxon>
        <taxon>Nocardiaceae</taxon>
        <taxon>Rhodococcus</taxon>
    </lineage>
</organism>
<dbReference type="AlphaFoldDB" id="H0JQ35"/>